<accession>A0ABZ2L809</accession>
<dbReference type="InterPro" id="IPR013785">
    <property type="entry name" value="Aldolase_TIM"/>
</dbReference>
<dbReference type="Pfam" id="PF03537">
    <property type="entry name" value="Glyco_hydro_114"/>
    <property type="match status" value="1"/>
</dbReference>
<proteinExistence type="predicted"/>
<evidence type="ECO:0000259" key="1">
    <source>
        <dbReference type="Pfam" id="PF03537"/>
    </source>
</evidence>
<evidence type="ECO:0000313" key="3">
    <source>
        <dbReference type="Proteomes" id="UP001374803"/>
    </source>
</evidence>
<sequence>MSVIVLLSGGDARAEVATSPPRLRTAFYYAANVPPELLNHYDRVVVEPEYATALPPRAASRAELFAYVSLGEVHPTRAYSKQVPTAWVLGKNGEYGADIIDAARPEWRPFVLDRILEPLYQKGYRGFFFDTLESYKRFAPASAWPRHASSLASIVTGFAQRHPDAKILLNRGFEFLPQVATSVAGVVAESLFNTWEPVPGREGQAPTQRAVPVTKEQSDALLAKLRDVTTRYHLPITVIDYVPASAGADARKAAAKKILAVGFAPYITGFNVDEVGLGEVESISRRILLLHKGDDQGYLGVQDANVLIAPVLEWMGYRIDYMDVRRTLPANNLAGQYAGIVVFLPEGAPNEAPLERFLIRQLDAGMKIAFMEGFGFSPNERFLRRIGLAAASVEVKPPMVFNPTALSPYVGFEAKPRAHVRELTPVTLGPNAEASKTKSFLRVQDSAKQTWDGVVIGSWGGAAFFPYVLQEGLEGERRWILDPFRFLHDALDLPSIPVPDVTTESGRRQLTVHIDGDAFPSLAERHGYPYAGQVVLDELLRAYPQLPHTVSVVEGEVGPAGRYPEKSPALERIAREIFRLPNVELASHTYSHPFFWADAEAGKTEPHGLEPVHLPIPGYKFSLQRDIAGSVDYINKRLAPPDKKVKVVLWPGDCSPSGRAVGMTQDIGVFNVNGGGATRSRETPSLTRGSAMGVPEDNGSFQVFAPVENENVYTNDFLGPYYGYRRAIETFELNESPRRLSHIPIYFHFYSATKTAALSAVKEVYAWALRQETTPLYLSEYAAKVLAFQKVTLARRIEDGAWEIGQNGPLRTVRVDEQWGFPDFERSSGVAGLRDVPQGRYVHLVSGEKVVLAPSASPPRGVYLEHANGRIEYWTREKAKGARLRIRGHVPLSITVGGVQRGANCVLRYGGAGSASPGGQKTDQKIARGVLATVKNASAAVSIMFTLKETDTGEGSLECQ</sequence>
<reference evidence="2" key="1">
    <citation type="submission" date="2021-12" db="EMBL/GenBank/DDBJ databases">
        <title>Discovery of the Pendulisporaceae a myxobacterial family with distinct sporulation behavior and unique specialized metabolism.</title>
        <authorList>
            <person name="Garcia R."/>
            <person name="Popoff A."/>
            <person name="Bader C.D."/>
            <person name="Loehr J."/>
            <person name="Walesch S."/>
            <person name="Walt C."/>
            <person name="Boldt J."/>
            <person name="Bunk B."/>
            <person name="Haeckl F.J.F.P.J."/>
            <person name="Gunesch A.P."/>
            <person name="Birkelbach J."/>
            <person name="Nuebel U."/>
            <person name="Pietschmann T."/>
            <person name="Bach T."/>
            <person name="Mueller R."/>
        </authorList>
    </citation>
    <scope>NUCLEOTIDE SEQUENCE</scope>
    <source>
        <strain evidence="2">MSr11367</strain>
    </source>
</reference>
<dbReference type="PIRSF" id="PIRSF029570">
    <property type="entry name" value="UCP029570"/>
    <property type="match status" value="1"/>
</dbReference>
<feature type="domain" description="Glycoside-hydrolase family GH114 TIM-barrel" evidence="1">
    <location>
        <begin position="33"/>
        <end position="272"/>
    </location>
</feature>
<dbReference type="PANTHER" id="PTHR35882">
    <property type="entry name" value="PELA"/>
    <property type="match status" value="1"/>
</dbReference>
<evidence type="ECO:0000313" key="2">
    <source>
        <dbReference type="EMBL" id="WXB07073.1"/>
    </source>
</evidence>
<dbReference type="InterPro" id="IPR004352">
    <property type="entry name" value="GH114_TIM-barrel"/>
</dbReference>
<name>A0ABZ2L809_9BACT</name>
<dbReference type="CDD" id="cd10922">
    <property type="entry name" value="CE4_PelA_like_C"/>
    <property type="match status" value="1"/>
</dbReference>
<protein>
    <submittedName>
        <fullName evidence="2">Endo alpha-1,4 polygalactosaminidase</fullName>
    </submittedName>
</protein>
<organism evidence="2 3">
    <name type="scientific">Pendulispora rubella</name>
    <dbReference type="NCBI Taxonomy" id="2741070"/>
    <lineage>
        <taxon>Bacteria</taxon>
        <taxon>Pseudomonadati</taxon>
        <taxon>Myxococcota</taxon>
        <taxon>Myxococcia</taxon>
        <taxon>Myxococcales</taxon>
        <taxon>Sorangiineae</taxon>
        <taxon>Pendulisporaceae</taxon>
        <taxon>Pendulispora</taxon>
    </lineage>
</organism>
<dbReference type="Proteomes" id="UP001374803">
    <property type="component" value="Chromosome"/>
</dbReference>
<gene>
    <name evidence="2" type="ORF">LVJ94_07475</name>
</gene>
<dbReference type="SUPFAM" id="SSF51445">
    <property type="entry name" value="(Trans)glycosidases"/>
    <property type="match status" value="1"/>
</dbReference>
<dbReference type="InterPro" id="IPR016925">
    <property type="entry name" value="UCP029570"/>
</dbReference>
<dbReference type="RefSeq" id="WP_394836733.1">
    <property type="nucleotide sequence ID" value="NZ_CP089929.1"/>
</dbReference>
<dbReference type="Gene3D" id="3.20.20.70">
    <property type="entry name" value="Aldolase class I"/>
    <property type="match status" value="1"/>
</dbReference>
<dbReference type="InterPro" id="IPR017853">
    <property type="entry name" value="GH"/>
</dbReference>
<keyword evidence="3" id="KW-1185">Reference proteome</keyword>
<dbReference type="PANTHER" id="PTHR35882:SF2">
    <property type="entry name" value="PELA"/>
    <property type="match status" value="1"/>
</dbReference>
<dbReference type="EMBL" id="CP089983">
    <property type="protein sequence ID" value="WXB07073.1"/>
    <property type="molecule type" value="Genomic_DNA"/>
</dbReference>